<comment type="subunit">
    <text evidence="7">Homodimer.</text>
</comment>
<dbReference type="GO" id="GO:0003676">
    <property type="term" value="F:nucleic acid binding"/>
    <property type="evidence" value="ECO:0007669"/>
    <property type="project" value="InterPro"/>
</dbReference>
<dbReference type="EMBL" id="DTHJ01000105">
    <property type="protein sequence ID" value="HHS62955.1"/>
    <property type="molecule type" value="Genomic_DNA"/>
</dbReference>
<dbReference type="GO" id="GO:0005737">
    <property type="term" value="C:cytoplasm"/>
    <property type="evidence" value="ECO:0007669"/>
    <property type="project" value="UniProtKB-SubCell"/>
</dbReference>
<reference evidence="9" key="1">
    <citation type="journal article" date="2020" name="mSystems">
        <title>Genome- and Community-Level Interaction Insights into Carbon Utilization and Element Cycling Functions of Hydrothermarchaeota in Hydrothermal Sediment.</title>
        <authorList>
            <person name="Zhou Z."/>
            <person name="Liu Y."/>
            <person name="Xu W."/>
            <person name="Pan J."/>
            <person name="Luo Z.H."/>
            <person name="Li M."/>
        </authorList>
    </citation>
    <scope>NUCLEOTIDE SEQUENCE [LARGE SCALE GENOMIC DNA]</scope>
    <source>
        <strain evidence="9">SpSt-783</strain>
    </source>
</reference>
<dbReference type="Pfam" id="PF01336">
    <property type="entry name" value="tRNA_anti-codon"/>
    <property type="match status" value="1"/>
</dbReference>
<dbReference type="Pfam" id="PF02938">
    <property type="entry name" value="GAD"/>
    <property type="match status" value="1"/>
</dbReference>
<keyword evidence="2 7" id="KW-0436">Ligase</keyword>
<dbReference type="AlphaFoldDB" id="A0A7C6AGW5"/>
<evidence type="ECO:0000256" key="7">
    <source>
        <dbReference type="HAMAP-Rule" id="MF_00044"/>
    </source>
</evidence>
<keyword evidence="3 7" id="KW-0547">Nucleotide-binding</keyword>
<feature type="binding site" evidence="7">
    <location>
        <begin position="217"/>
        <end position="219"/>
    </location>
    <ligand>
        <name>ATP</name>
        <dbReference type="ChEBI" id="CHEBI:30616"/>
    </ligand>
</feature>
<evidence type="ECO:0000256" key="5">
    <source>
        <dbReference type="ARBA" id="ARBA00022917"/>
    </source>
</evidence>
<keyword evidence="6 7" id="KW-0030">Aminoacyl-tRNA synthetase</keyword>
<evidence type="ECO:0000259" key="8">
    <source>
        <dbReference type="PROSITE" id="PS50862"/>
    </source>
</evidence>
<evidence type="ECO:0000256" key="3">
    <source>
        <dbReference type="ARBA" id="ARBA00022741"/>
    </source>
</evidence>
<dbReference type="InterPro" id="IPR012340">
    <property type="entry name" value="NA-bd_OB-fold"/>
</dbReference>
<dbReference type="InterPro" id="IPR004115">
    <property type="entry name" value="GAD-like_sf"/>
</dbReference>
<dbReference type="GO" id="GO:0006422">
    <property type="term" value="P:aspartyl-tRNA aminoacylation"/>
    <property type="evidence" value="ECO:0007669"/>
    <property type="project" value="UniProtKB-UniRule"/>
</dbReference>
<feature type="binding site" evidence="7">
    <location>
        <begin position="519"/>
        <end position="522"/>
    </location>
    <ligand>
        <name>ATP</name>
        <dbReference type="ChEBI" id="CHEBI:30616"/>
    </ligand>
</feature>
<dbReference type="NCBIfam" id="TIGR00459">
    <property type="entry name" value="aspS_bact"/>
    <property type="match status" value="1"/>
</dbReference>
<dbReference type="InterPro" id="IPR047089">
    <property type="entry name" value="Asp-tRNA-ligase_1_N"/>
</dbReference>
<comment type="similarity">
    <text evidence="1 7">Belongs to the class-II aminoacyl-tRNA synthetase family. Type 1 subfamily.</text>
</comment>
<sequence>MIKEIFNSQINKSYIDKEIQIAGWVFKIRNLGGFVFVDLKDRTGILQLVIDPKKIPPANTLNLQDCISVKGIVRERPENQKNPDIPTGDIELDVSELTILSKSKNPPFVVEEELKASEELRLKYRYLDLRRLTMQRIIIMRHKIVNAIREYLNSKDFIEIETPILTRSMPEGARDYLVPSRLYPGKFYALAQSPQMYKQLLMVAGFERYYQIARCMRDEDPRHDRQPEFTQLDLEMSFVNEEDIYNLIEGLFQHIFKKVLKQDLKVPFPRFTFEQAINMYGTDKPDISFGITINDFTETFKKINFPPFADKEKICGIKIPDAKSISRKILDGFNDEAKNRGLGGIYWIRKEGSLSGTLSKYLDEDTINKIGLNDGDLLITTAGGRKVYYFLGDLRNRLGDLLNLRGKDFHFLWIYDFPLFEIDEKTGRINPCHHPFTQPKPEDVKYLDNEPLKVRGRQYDLVLNGNELASGSIRNHNRELQERIFEILGVDKKTAKEKFGLLLEALDYGAPPHGGIAPGIERIVMLLAGVKSLRDVIAFPKTTQAQGLLENIPDFVEPEQLKELHLKIE</sequence>
<organism evidence="9">
    <name type="scientific">candidate division WOR-3 bacterium</name>
    <dbReference type="NCBI Taxonomy" id="2052148"/>
    <lineage>
        <taxon>Bacteria</taxon>
        <taxon>Bacteria division WOR-3</taxon>
    </lineage>
</organism>
<keyword evidence="4 7" id="KW-0067">ATP-binding</keyword>
<evidence type="ECO:0000256" key="4">
    <source>
        <dbReference type="ARBA" id="ARBA00022840"/>
    </source>
</evidence>
<feature type="binding site" evidence="7">
    <location>
        <position position="226"/>
    </location>
    <ligand>
        <name>ATP</name>
        <dbReference type="ChEBI" id="CHEBI:30616"/>
    </ligand>
</feature>
<dbReference type="PRINTS" id="PR01042">
    <property type="entry name" value="TRNASYNTHASP"/>
</dbReference>
<gene>
    <name evidence="7 9" type="primary">aspS</name>
    <name evidence="9" type="ORF">ENV70_05020</name>
</gene>
<dbReference type="InterPro" id="IPR002312">
    <property type="entry name" value="Asp/Asn-tRNA-synth_IIb"/>
</dbReference>
<dbReference type="NCBIfam" id="NF001750">
    <property type="entry name" value="PRK00476.1"/>
    <property type="match status" value="1"/>
</dbReference>
<comment type="function">
    <text evidence="7">Catalyzes the attachment of L-aspartate to tRNA(Asp) in a two-step reaction: L-aspartate is first activated by ATP to form Asp-AMP and then transferred to the acceptor end of tRNA(Asp).</text>
</comment>
<feature type="binding site" evidence="7">
    <location>
        <position position="171"/>
    </location>
    <ligand>
        <name>L-aspartate</name>
        <dbReference type="ChEBI" id="CHEBI:29991"/>
    </ligand>
</feature>
<dbReference type="Gene3D" id="2.40.50.140">
    <property type="entry name" value="Nucleic acid-binding proteins"/>
    <property type="match status" value="1"/>
</dbReference>
<evidence type="ECO:0000313" key="9">
    <source>
        <dbReference type="EMBL" id="HHS62955.1"/>
    </source>
</evidence>
<dbReference type="InterPro" id="IPR006195">
    <property type="entry name" value="aa-tRNA-synth_II"/>
</dbReference>
<dbReference type="Gene3D" id="3.30.930.10">
    <property type="entry name" value="Bira Bifunctional Protein, Domain 2"/>
    <property type="match status" value="1"/>
</dbReference>
<dbReference type="SUPFAM" id="SSF55261">
    <property type="entry name" value="GAD domain-like"/>
    <property type="match status" value="1"/>
</dbReference>
<protein>
    <recommendedName>
        <fullName evidence="7">Aspartate--tRNA ligase</fullName>
        <ecNumber evidence="7">6.1.1.12</ecNumber>
    </recommendedName>
    <alternativeName>
        <fullName evidence="7">Aspartyl-tRNA synthetase</fullName>
        <shortName evidence="7">AspRS</shortName>
    </alternativeName>
</protein>
<evidence type="ECO:0000256" key="6">
    <source>
        <dbReference type="ARBA" id="ARBA00023146"/>
    </source>
</evidence>
<dbReference type="EC" id="6.1.1.12" evidence="7"/>
<comment type="caution">
    <text evidence="9">The sequence shown here is derived from an EMBL/GenBank/DDBJ whole genome shotgun (WGS) entry which is preliminary data.</text>
</comment>
<dbReference type="CDD" id="cd04317">
    <property type="entry name" value="EcAspRS_like_N"/>
    <property type="match status" value="1"/>
</dbReference>
<dbReference type="PANTHER" id="PTHR22594:SF5">
    <property type="entry name" value="ASPARTATE--TRNA LIGASE, MITOCHONDRIAL"/>
    <property type="match status" value="1"/>
</dbReference>
<dbReference type="SUPFAM" id="SSF55681">
    <property type="entry name" value="Class II aaRS and biotin synthetases"/>
    <property type="match status" value="1"/>
</dbReference>
<dbReference type="SUPFAM" id="SSF50249">
    <property type="entry name" value="Nucleic acid-binding proteins"/>
    <property type="match status" value="1"/>
</dbReference>
<comment type="caution">
    <text evidence="7">Lacks conserved residue(s) required for the propagation of feature annotation.</text>
</comment>
<feature type="region of interest" description="Aspartate" evidence="7">
    <location>
        <begin position="195"/>
        <end position="198"/>
    </location>
</feature>
<dbReference type="GO" id="GO:0004815">
    <property type="term" value="F:aspartate-tRNA ligase activity"/>
    <property type="evidence" value="ECO:0007669"/>
    <property type="project" value="UniProtKB-UniRule"/>
</dbReference>
<feature type="binding site" evidence="7">
    <location>
        <position position="474"/>
    </location>
    <ligand>
        <name>L-aspartate</name>
        <dbReference type="ChEBI" id="CHEBI:29991"/>
    </ligand>
</feature>
<comment type="catalytic activity">
    <reaction evidence="7">
        <text>tRNA(Asp) + L-aspartate + ATP = L-aspartyl-tRNA(Asp) + AMP + diphosphate</text>
        <dbReference type="Rhea" id="RHEA:19649"/>
        <dbReference type="Rhea" id="RHEA-COMP:9660"/>
        <dbReference type="Rhea" id="RHEA-COMP:9678"/>
        <dbReference type="ChEBI" id="CHEBI:29991"/>
        <dbReference type="ChEBI" id="CHEBI:30616"/>
        <dbReference type="ChEBI" id="CHEBI:33019"/>
        <dbReference type="ChEBI" id="CHEBI:78442"/>
        <dbReference type="ChEBI" id="CHEBI:78516"/>
        <dbReference type="ChEBI" id="CHEBI:456215"/>
        <dbReference type="EC" id="6.1.1.12"/>
    </reaction>
</comment>
<accession>A0A7C6AGW5</accession>
<dbReference type="InterPro" id="IPR047090">
    <property type="entry name" value="AspRS_core"/>
</dbReference>
<dbReference type="Pfam" id="PF00152">
    <property type="entry name" value="tRNA-synt_2"/>
    <property type="match status" value="1"/>
</dbReference>
<dbReference type="InterPro" id="IPR004365">
    <property type="entry name" value="NA-bd_OB_tRNA"/>
</dbReference>
<dbReference type="PANTHER" id="PTHR22594">
    <property type="entry name" value="ASPARTYL/LYSYL-TRNA SYNTHETASE"/>
    <property type="match status" value="1"/>
</dbReference>
<dbReference type="InterPro" id="IPR045864">
    <property type="entry name" value="aa-tRNA-synth_II/BPL/LPL"/>
</dbReference>
<feature type="binding site" evidence="7">
    <location>
        <position position="433"/>
    </location>
    <ligand>
        <name>L-aspartate</name>
        <dbReference type="ChEBI" id="CHEBI:29991"/>
    </ligand>
</feature>
<dbReference type="GO" id="GO:0005524">
    <property type="term" value="F:ATP binding"/>
    <property type="evidence" value="ECO:0007669"/>
    <property type="project" value="UniProtKB-UniRule"/>
</dbReference>
<proteinExistence type="inferred from homology"/>
<keyword evidence="5 7" id="KW-0648">Protein biosynthesis</keyword>
<dbReference type="InterPro" id="IPR029351">
    <property type="entry name" value="GAD_dom"/>
</dbReference>
<dbReference type="PROSITE" id="PS50862">
    <property type="entry name" value="AA_TRNA_LIGASE_II"/>
    <property type="match status" value="1"/>
</dbReference>
<dbReference type="InterPro" id="IPR004364">
    <property type="entry name" value="Aa-tRNA-synt_II"/>
</dbReference>
<dbReference type="HAMAP" id="MF_00044">
    <property type="entry name" value="Asp_tRNA_synth_type1"/>
    <property type="match status" value="1"/>
</dbReference>
<feature type="domain" description="Aminoacyl-transfer RNA synthetases class-II family profile" evidence="8">
    <location>
        <begin position="140"/>
        <end position="540"/>
    </location>
</feature>
<dbReference type="Gene3D" id="3.30.1360.30">
    <property type="entry name" value="GAD-like domain"/>
    <property type="match status" value="1"/>
</dbReference>
<comment type="subcellular location">
    <subcellularLocation>
        <location evidence="7">Cytoplasm</location>
    </subcellularLocation>
</comment>
<feature type="binding site" evidence="7">
    <location>
        <position position="467"/>
    </location>
    <ligand>
        <name>ATP</name>
        <dbReference type="ChEBI" id="CHEBI:30616"/>
    </ligand>
</feature>
<dbReference type="InterPro" id="IPR004524">
    <property type="entry name" value="Asp-tRNA-ligase_1"/>
</dbReference>
<feature type="binding site" evidence="7">
    <location>
        <position position="217"/>
    </location>
    <ligand>
        <name>L-aspartate</name>
        <dbReference type="ChEBI" id="CHEBI:29991"/>
    </ligand>
</feature>
<evidence type="ECO:0000256" key="2">
    <source>
        <dbReference type="ARBA" id="ARBA00022598"/>
    </source>
</evidence>
<keyword evidence="7" id="KW-0963">Cytoplasm</keyword>
<evidence type="ECO:0000256" key="1">
    <source>
        <dbReference type="ARBA" id="ARBA00006303"/>
    </source>
</evidence>
<dbReference type="CDD" id="cd00777">
    <property type="entry name" value="AspRS_core"/>
    <property type="match status" value="1"/>
</dbReference>
<name>A0A7C6AGW5_UNCW3</name>